<reference evidence="1 2" key="1">
    <citation type="submission" date="2016-08" db="EMBL/GenBank/DDBJ databases">
        <title>The complete genome of Streptomyces subrutilus 10-1-1.</title>
        <authorList>
            <person name="Chen X."/>
        </authorList>
    </citation>
    <scope>NUCLEOTIDE SEQUENCE [LARGE SCALE GENOMIC DNA]</scope>
    <source>
        <strain evidence="1 2">10-1-1</strain>
        <plasmid evidence="2">pacmp1</plasmid>
    </source>
</reference>
<geneLocation type="plasmid" evidence="2">
    <name>pacmp1</name>
</geneLocation>
<dbReference type="RefSeq" id="WP_069917943.1">
    <property type="nucleotide sequence ID" value="NZ_CM007203.1"/>
</dbReference>
<gene>
    <name evidence="1" type="ORF">BGK67_34750</name>
</gene>
<name>A0A1E5NXW3_9ACTN</name>
<keyword evidence="1" id="KW-0614">Plasmid</keyword>
<dbReference type="Proteomes" id="UP000095705">
    <property type="component" value="Plasmid pACMP1"/>
</dbReference>
<dbReference type="EMBL" id="MEHK01000005">
    <property type="protein sequence ID" value="OEJ21055.1"/>
    <property type="molecule type" value="Genomic_DNA"/>
</dbReference>
<dbReference type="OrthoDB" id="9775154at2"/>
<sequence length="352" mass="37283">MNLAPAAPYRTRFAQIAVRARHIVDSNLVPSTAAVPDWPTRLVELEQLWSTPPPLRRKRLAEMGDDALCDVLVLAYLRAGTPYALWADTPSGFAEDVIGTPSWSRKRAILDATVQNPQVAAPICFGAGKTEIAVTLAIWHIAVHRPGDAFAGVACPDPQAASDIVVHLAQLAGRAELPGSASASYRGWSDVSGGQPMLLAAAMCAYPEEGGQYAFAEVRSPHLLVVAADAGQHQPLQGAAIDYIVPGSGRLGSSRLVAVGTPSQLPGSWFEDLAGRPGTHTVRMAVADLPPATKEFTGECTDCPPSHEQHSWGAHVADPGWAERAIARYGPAHPYVTSHVHAQFPTAGQQAT</sequence>
<evidence type="ECO:0000313" key="2">
    <source>
        <dbReference type="Proteomes" id="UP000095705"/>
    </source>
</evidence>
<protein>
    <submittedName>
        <fullName evidence="1">Uncharacterized protein</fullName>
    </submittedName>
</protein>
<evidence type="ECO:0000313" key="1">
    <source>
        <dbReference type="EMBL" id="OEJ21055.1"/>
    </source>
</evidence>
<proteinExistence type="predicted"/>
<keyword evidence="2" id="KW-1185">Reference proteome</keyword>
<accession>A0A1E5NXW3</accession>
<organism evidence="1 2">
    <name type="scientific">Streptomyces subrutilus</name>
    <dbReference type="NCBI Taxonomy" id="36818"/>
    <lineage>
        <taxon>Bacteria</taxon>
        <taxon>Bacillati</taxon>
        <taxon>Actinomycetota</taxon>
        <taxon>Actinomycetes</taxon>
        <taxon>Kitasatosporales</taxon>
        <taxon>Streptomycetaceae</taxon>
        <taxon>Streptomyces</taxon>
    </lineage>
</organism>
<dbReference type="AlphaFoldDB" id="A0A1E5NXW3"/>
<comment type="caution">
    <text evidence="1">The sequence shown here is derived from an EMBL/GenBank/DDBJ whole genome shotgun (WGS) entry which is preliminary data.</text>
</comment>